<accession>A0A2Z2HP99</accession>
<proteinExistence type="predicted"/>
<dbReference type="AlphaFoldDB" id="A0A2Z2HP99"/>
<dbReference type="InterPro" id="IPR001434">
    <property type="entry name" value="OmcB-like_DUF11"/>
</dbReference>
<dbReference type="Pfam" id="PF01882">
    <property type="entry name" value="DUF58"/>
    <property type="match status" value="1"/>
</dbReference>
<feature type="domain" description="DUF11" evidence="3">
    <location>
        <begin position="307"/>
        <end position="372"/>
    </location>
</feature>
<sequence>MNATRAAIGLGLLAFLAGLAVAAGTVPLAMDRLAIGGVGLAVLLAALMTLRRRRTGRHLRSTPSPERRSPVPVPAVQPRAVLEEFEPVTDRYDVLGRHVQRGLAALAIAVFTRIDGDSTDAALDRIEDGSWTDDPVAAAFLSPTLEAPDRNLRAKLSSIVGESQFITSVRRVVAAIDAVADRDRRVDGDGSLPACDFFDGSRRFEPWTDTGGLGSARGSSRSRGRRGSDDSHHEPIRTTEDDAELAAGEVVSTGGVRGTDYWTGVGFVALFAVGVGAAASSPPVFLAGVVGIGFAGFARTFEPPKPDLEIERTVHEDELEPGDEVEVTLRVTNRSGRFLPDVRLIDGVPPGLAVVEGASRLGTALRPEETVTLEYTVAVERGSHEFDPTLVLVRDFARSRQREYLVGAETTVHCEPRLRPLPRRVPLRAVTTPYPGRLESVEPGSGTAFHSVRNYRPSDPRSRIDWKRRAKTGELATLEFHEERPARVLLLVDARRTAYCAPDPDGRHAVDRSVEAAGRFAATLLERGNAAGLAAIGPLERDGEQAEPCWLAPATGRDHEQRLREALARHPQLSTEPPALGTRWRYQLLAIRRRLDAQTQVVLCSPLVDARAAAIARQLESHGHLVTVVSPDPTTDGTTSEVAAGLLRRLRIVDLRRAGVPVVDWSDEQGLEEVLASTGARQRTTSGAAIGSTSGGGSR</sequence>
<dbReference type="InterPro" id="IPR002881">
    <property type="entry name" value="DUF58"/>
</dbReference>
<evidence type="ECO:0000259" key="4">
    <source>
        <dbReference type="Pfam" id="PF01882"/>
    </source>
</evidence>
<evidence type="ECO:0000313" key="5">
    <source>
        <dbReference type="EMBL" id="ARS88846.1"/>
    </source>
</evidence>
<dbReference type="KEGG" id="naj:B1756_03130"/>
<reference evidence="6" key="1">
    <citation type="submission" date="2017-02" db="EMBL/GenBank/DDBJ databases">
        <title>Natronthermophilus aegyptiacus gen. nov.,sp. nov., an aerobic, extremely halophilic alkalithermophilic archaeon isolated from the athalassohaline Wadi An Natrun, Egypt.</title>
        <authorList>
            <person name="Zhao B."/>
        </authorList>
    </citation>
    <scope>NUCLEOTIDE SEQUENCE [LARGE SCALE GENOMIC DNA]</scope>
    <source>
        <strain evidence="6">JW/NM-HA 15</strain>
    </source>
</reference>
<keyword evidence="6" id="KW-1185">Reference proteome</keyword>
<keyword evidence="2" id="KW-0812">Transmembrane</keyword>
<evidence type="ECO:0000313" key="6">
    <source>
        <dbReference type="Proteomes" id="UP000250088"/>
    </source>
</evidence>
<dbReference type="Pfam" id="PF23933">
    <property type="entry name" value="DUF7269"/>
    <property type="match status" value="1"/>
</dbReference>
<dbReference type="RefSeq" id="WP_086887231.1">
    <property type="nucleotide sequence ID" value="NZ_CP019893.1"/>
</dbReference>
<protein>
    <recommendedName>
        <fullName evidence="7">DUF58 domain-containing protein</fullName>
    </recommendedName>
</protein>
<feature type="region of interest" description="Disordered" evidence="1">
    <location>
        <begin position="208"/>
        <end position="245"/>
    </location>
</feature>
<dbReference type="GeneID" id="32893039"/>
<feature type="transmembrane region" description="Helical" evidence="2">
    <location>
        <begin position="32"/>
        <end position="50"/>
    </location>
</feature>
<evidence type="ECO:0000256" key="1">
    <source>
        <dbReference type="SAM" id="MobiDB-lite"/>
    </source>
</evidence>
<feature type="compositionally biased region" description="Basic and acidic residues" evidence="1">
    <location>
        <begin position="226"/>
        <end position="240"/>
    </location>
</feature>
<organism evidence="5 6">
    <name type="scientific">Natrarchaeobaculum aegyptiacum</name>
    <dbReference type="NCBI Taxonomy" id="745377"/>
    <lineage>
        <taxon>Archaea</taxon>
        <taxon>Methanobacteriati</taxon>
        <taxon>Methanobacteriota</taxon>
        <taxon>Stenosarchaea group</taxon>
        <taxon>Halobacteria</taxon>
        <taxon>Halobacteriales</taxon>
        <taxon>Natrialbaceae</taxon>
        <taxon>Natrarchaeobaculum</taxon>
    </lineage>
</organism>
<dbReference type="PANTHER" id="PTHR33608:SF6">
    <property type="entry name" value="BLL2464 PROTEIN"/>
    <property type="match status" value="1"/>
</dbReference>
<feature type="domain" description="DUF58" evidence="4">
    <location>
        <begin position="451"/>
        <end position="629"/>
    </location>
</feature>
<evidence type="ECO:0008006" key="7">
    <source>
        <dbReference type="Google" id="ProtNLM"/>
    </source>
</evidence>
<dbReference type="Proteomes" id="UP000250088">
    <property type="component" value="Chromosome"/>
</dbReference>
<evidence type="ECO:0000256" key="2">
    <source>
        <dbReference type="SAM" id="Phobius"/>
    </source>
</evidence>
<feature type="region of interest" description="Disordered" evidence="1">
    <location>
        <begin position="678"/>
        <end position="699"/>
    </location>
</feature>
<dbReference type="PANTHER" id="PTHR33608">
    <property type="entry name" value="BLL2464 PROTEIN"/>
    <property type="match status" value="1"/>
</dbReference>
<name>A0A2Z2HP99_9EURY</name>
<feature type="transmembrane region" description="Helical" evidence="2">
    <location>
        <begin position="261"/>
        <end position="278"/>
    </location>
</feature>
<dbReference type="EMBL" id="CP019893">
    <property type="protein sequence ID" value="ARS88846.1"/>
    <property type="molecule type" value="Genomic_DNA"/>
</dbReference>
<keyword evidence="2" id="KW-1133">Transmembrane helix</keyword>
<gene>
    <name evidence="5" type="ORF">B1756_03130</name>
</gene>
<evidence type="ECO:0000259" key="3">
    <source>
        <dbReference type="Pfam" id="PF01345"/>
    </source>
</evidence>
<keyword evidence="2" id="KW-0472">Membrane</keyword>
<dbReference type="InterPro" id="IPR055693">
    <property type="entry name" value="DUF7269"/>
</dbReference>
<dbReference type="Pfam" id="PF01345">
    <property type="entry name" value="DUF11"/>
    <property type="match status" value="1"/>
</dbReference>